<evidence type="ECO:0000313" key="4">
    <source>
        <dbReference type="EMBL" id="KAK6004959.1"/>
    </source>
</evidence>
<dbReference type="SMART" id="SM00212">
    <property type="entry name" value="UBCc"/>
    <property type="match status" value="1"/>
</dbReference>
<dbReference type="SUPFAM" id="SSF54495">
    <property type="entry name" value="UBC-like"/>
    <property type="match status" value="1"/>
</dbReference>
<reference evidence="4 5" key="1">
    <citation type="submission" date="2023-11" db="EMBL/GenBank/DDBJ databases">
        <title>Draft genome sequence and annotation of the polyextremotolerant black yeast-like fungus Aureobasidium pullulans NRRL 62042.</title>
        <authorList>
            <person name="Dielentheis-Frenken M.R.E."/>
            <person name="Wibberg D."/>
            <person name="Blank L.M."/>
            <person name="Tiso T."/>
        </authorList>
    </citation>
    <scope>NUCLEOTIDE SEQUENCE [LARGE SCALE GENOMIC DNA]</scope>
    <source>
        <strain evidence="4 5">NRRL 62042</strain>
    </source>
</reference>
<evidence type="ECO:0000313" key="5">
    <source>
        <dbReference type="Proteomes" id="UP001341245"/>
    </source>
</evidence>
<organism evidence="4 5">
    <name type="scientific">Aureobasidium pullulans</name>
    <name type="common">Black yeast</name>
    <name type="synonym">Pullularia pullulans</name>
    <dbReference type="NCBI Taxonomy" id="5580"/>
    <lineage>
        <taxon>Eukaryota</taxon>
        <taxon>Fungi</taxon>
        <taxon>Dikarya</taxon>
        <taxon>Ascomycota</taxon>
        <taxon>Pezizomycotina</taxon>
        <taxon>Dothideomycetes</taxon>
        <taxon>Dothideomycetidae</taxon>
        <taxon>Dothideales</taxon>
        <taxon>Saccotheciaceae</taxon>
        <taxon>Aureobasidium</taxon>
    </lineage>
</organism>
<keyword evidence="1" id="KW-0833">Ubl conjugation pathway</keyword>
<comment type="caution">
    <text evidence="4">The sequence shown here is derived from an EMBL/GenBank/DDBJ whole genome shotgun (WGS) entry which is preliminary data.</text>
</comment>
<dbReference type="EMBL" id="JASGXD010000006">
    <property type="protein sequence ID" value="KAK6004959.1"/>
    <property type="molecule type" value="Genomic_DNA"/>
</dbReference>
<protein>
    <recommendedName>
        <fullName evidence="3">UBC core domain-containing protein</fullName>
    </recommendedName>
</protein>
<evidence type="ECO:0000256" key="2">
    <source>
        <dbReference type="SAM" id="MobiDB-lite"/>
    </source>
</evidence>
<dbReference type="InterPro" id="IPR000608">
    <property type="entry name" value="UBC"/>
</dbReference>
<sequence length="299" mass="32342">MAAKGTTIKRILKEAAEITTNPTPDLHAAPLEENLFEWHFTIRGPPEPSPFAGGVYHGRIILPPAYPLRPPSFRFLTPSGRFEPNREICLSISGHHEETWQPAWGIRTALVAIRSFMDTDAGGQVGGMSAPDNVRKQLAEKSREYSCAGCGKGALAILEEQEMRCKALGIEATNEEENPLLGKIGLIEPKKEGTTIESSAPASTLPQTGEIAPSSPPSPPKVAAAQEVRPTPTTQQSQPPQSQPSSQRRTPLQPHSTTQTQQPRPPNQPPATTTTDAWIDKAIIGIVIALVLMILRRVA</sequence>
<feature type="compositionally biased region" description="Polar residues" evidence="2">
    <location>
        <begin position="195"/>
        <end position="207"/>
    </location>
</feature>
<dbReference type="InterPro" id="IPR050113">
    <property type="entry name" value="Ub_conjugating_enzyme"/>
</dbReference>
<dbReference type="PANTHER" id="PTHR24067">
    <property type="entry name" value="UBIQUITIN-CONJUGATING ENZYME E2"/>
    <property type="match status" value="1"/>
</dbReference>
<dbReference type="CDD" id="cd23799">
    <property type="entry name" value="UBCc_UBE2J"/>
    <property type="match status" value="1"/>
</dbReference>
<evidence type="ECO:0000256" key="1">
    <source>
        <dbReference type="ARBA" id="ARBA00022786"/>
    </source>
</evidence>
<gene>
    <name evidence="4" type="ORF">QM012_007738</name>
</gene>
<proteinExistence type="predicted"/>
<dbReference type="Pfam" id="PF00179">
    <property type="entry name" value="UQ_con"/>
    <property type="match status" value="1"/>
</dbReference>
<name>A0ABR0TL34_AURPU</name>
<evidence type="ECO:0000259" key="3">
    <source>
        <dbReference type="PROSITE" id="PS50127"/>
    </source>
</evidence>
<feature type="domain" description="UBC core" evidence="3">
    <location>
        <begin position="6"/>
        <end position="167"/>
    </location>
</feature>
<dbReference type="InterPro" id="IPR016135">
    <property type="entry name" value="UBQ-conjugating_enzyme/RWD"/>
</dbReference>
<dbReference type="PROSITE" id="PS50127">
    <property type="entry name" value="UBC_2"/>
    <property type="match status" value="1"/>
</dbReference>
<feature type="region of interest" description="Disordered" evidence="2">
    <location>
        <begin position="193"/>
        <end position="274"/>
    </location>
</feature>
<feature type="compositionally biased region" description="Low complexity" evidence="2">
    <location>
        <begin position="229"/>
        <end position="262"/>
    </location>
</feature>
<accession>A0ABR0TL34</accession>
<dbReference type="Gene3D" id="3.10.110.10">
    <property type="entry name" value="Ubiquitin Conjugating Enzyme"/>
    <property type="match status" value="1"/>
</dbReference>
<keyword evidence="5" id="KW-1185">Reference proteome</keyword>
<dbReference type="Proteomes" id="UP001341245">
    <property type="component" value="Unassembled WGS sequence"/>
</dbReference>